<gene>
    <name evidence="1" type="ORF">SEA_SUPERPHIKIMAN_63</name>
</gene>
<reference evidence="1 2" key="1">
    <citation type="submission" date="2017-09" db="EMBL/GenBank/DDBJ databases">
        <authorList>
            <person name="Pradhan P."/>
            <person name="Aluri L.S."/>
            <person name="Anandarajan D."/>
            <person name="Beiriger J.C."/>
            <person name="Bethamcharla R."/>
            <person name="Betini N."/>
            <person name="Bhatt S.D."/>
            <person name="Chengalvala S."/>
            <person name="Cox N.E."/>
            <person name="Delvadia B.P."/>
            <person name="Desai A.S."/>
            <person name="Devaney A.M."/>
            <person name="Doyle B.K."/>
            <person name="Edgerton A.O."/>
            <person name="Erlich M.C."/>
            <person name="Fitzpatrick K.C."/>
            <person name="Gajjar E.A."/>
            <person name="Ganguly A."/>
            <person name="Gill R.S."/>
            <person name="Goldman M.G."/>
            <person name="Good P.M."/>
            <person name="Gupta N."/>
            <person name="Haddad L.M."/>
            <person name="Han E.J."/>
            <person name="Jain S."/>
            <person name="Jiang A."/>
            <person name="Jurgielewicz A.D."/>
            <person name="Kainth D.K."/>
            <person name="Karam J.M."/>
            <person name="Kodavatiganti M."/>
            <person name="Kriete S.J."/>
            <person name="MacDonald C.E."/>
            <person name="Maret J.P."/>
            <person name="Mathew A.E."/>
            <person name="Nako S."/>
            <person name="Natrajan M."/>
            <person name="Nishu N.M."/>
            <person name="Parikh A."/>
            <person name="Patel N."/>
            <person name="Patel P.D."/>
            <person name="Patel S."/>
            <person name="Patra K."/>
            <person name="Pumpuckdee D."/>
            <person name="Rai K."/>
            <person name="Ramanathan A."/>
            <person name="Sarkar A."/>
            <person name="Schaffer B.L."/>
            <person name="Shah P."/>
            <person name="Tata R.K."/>
            <person name="Tawfik A.H."/>
            <person name="Thuremella B.T."/>
            <person name="Toma J."/>
            <person name="Tran T.L."/>
            <person name="Veera S."/>
            <person name="Vemulapalli V.K."/>
            <person name="Vidas T.V."/>
            <person name="Vieira K.S."/>
            <person name="Vijayakumar G."/>
            <person name="Walor T.A."/>
            <person name="White C.R."/>
            <person name="Wong B.M."/>
            <person name="Zhao Sl."/>
            <person name="McDonald M.T."/>
            <person name="Dalia R."/>
            <person name="Little J.L."/>
            <person name="Gurney S.M.R."/>
            <person name="Bollivar D.W."/>
            <person name="Garlena R.A."/>
            <person name="Russell D.A."/>
            <person name="Pope W.H."/>
            <person name="Jacobs-Sera D."/>
            <person name="Hendrix R.W."/>
            <person name="Hatfull G.F."/>
        </authorList>
    </citation>
    <scope>NUCLEOTIDE SEQUENCE [LARGE SCALE GENOMIC DNA]</scope>
</reference>
<dbReference type="EMBL" id="MF919534">
    <property type="protein sequence ID" value="ATS92906.1"/>
    <property type="molecule type" value="Genomic_DNA"/>
</dbReference>
<dbReference type="Proteomes" id="UP000240916">
    <property type="component" value="Segment"/>
</dbReference>
<evidence type="ECO:0000313" key="2">
    <source>
        <dbReference type="Proteomes" id="UP000240916"/>
    </source>
</evidence>
<name>A0A2D2W3Z0_9CAUD</name>
<accession>A0A2D2W3Z0</accession>
<evidence type="ECO:0000313" key="1">
    <source>
        <dbReference type="EMBL" id="ATS92906.1"/>
    </source>
</evidence>
<sequence length="80" mass="9109">MKHRLKEGRPRVADLQHCEFESNDRVGKVFCTRREGHGGWHMSARPGSKEPVYYVTEMSIYIPDRSDAGVAHLILEPGES</sequence>
<organism evidence="1 2">
    <name type="scientific">Mycobacterium phage Superphikiman</name>
    <dbReference type="NCBI Taxonomy" id="2041551"/>
    <lineage>
        <taxon>Viruses</taxon>
        <taxon>Duplodnaviria</taxon>
        <taxon>Heunggongvirae</taxon>
        <taxon>Uroviricota</taxon>
        <taxon>Caudoviricetes</taxon>
        <taxon>Omegavirus</taxon>
        <taxon>Omegavirus courthouse</taxon>
    </lineage>
</organism>
<protein>
    <submittedName>
        <fullName evidence="1">Uncharacterized protein</fullName>
    </submittedName>
</protein>
<proteinExistence type="predicted"/>